<dbReference type="AlphaFoldDB" id="X1UPS2"/>
<dbReference type="EMBL" id="BARW01026451">
    <property type="protein sequence ID" value="GAJ05597.1"/>
    <property type="molecule type" value="Genomic_DNA"/>
</dbReference>
<comment type="caution">
    <text evidence="1">The sequence shown here is derived from an EMBL/GenBank/DDBJ whole genome shotgun (WGS) entry which is preliminary data.</text>
</comment>
<sequence length="125" mass="15167">MSSINRKAHALRREKTMAIPRHFVFVDTETNQTKDKDGNIKQSFRLGWLCYYSRSYDTHKEKEEWFYIDTIGSFWDFVFSHCQQKCRLWIIARNVVFDFTILRGWENLRKEGYKLKFFHNNGLSV</sequence>
<proteinExistence type="predicted"/>
<name>X1UPS2_9ZZZZ</name>
<evidence type="ECO:0000313" key="1">
    <source>
        <dbReference type="EMBL" id="GAJ05597.1"/>
    </source>
</evidence>
<reference evidence="1" key="1">
    <citation type="journal article" date="2014" name="Front. Microbiol.">
        <title>High frequency of phylogenetically diverse reductive dehalogenase-homologous genes in deep subseafloor sedimentary metagenomes.</title>
        <authorList>
            <person name="Kawai M."/>
            <person name="Futagami T."/>
            <person name="Toyoda A."/>
            <person name="Takaki Y."/>
            <person name="Nishi S."/>
            <person name="Hori S."/>
            <person name="Arai W."/>
            <person name="Tsubouchi T."/>
            <person name="Morono Y."/>
            <person name="Uchiyama I."/>
            <person name="Ito T."/>
            <person name="Fujiyama A."/>
            <person name="Inagaki F."/>
            <person name="Takami H."/>
        </authorList>
    </citation>
    <scope>NUCLEOTIDE SEQUENCE</scope>
    <source>
        <strain evidence="1">Expedition CK06-06</strain>
    </source>
</reference>
<protein>
    <submittedName>
        <fullName evidence="1">Uncharacterized protein</fullName>
    </submittedName>
</protein>
<feature type="non-terminal residue" evidence="1">
    <location>
        <position position="125"/>
    </location>
</feature>
<organism evidence="1">
    <name type="scientific">marine sediment metagenome</name>
    <dbReference type="NCBI Taxonomy" id="412755"/>
    <lineage>
        <taxon>unclassified sequences</taxon>
        <taxon>metagenomes</taxon>
        <taxon>ecological metagenomes</taxon>
    </lineage>
</organism>
<accession>X1UPS2</accession>
<gene>
    <name evidence="1" type="ORF">S12H4_43141</name>
</gene>